<protein>
    <submittedName>
        <fullName evidence="2">Uncharacterized protein</fullName>
    </submittedName>
</protein>
<evidence type="ECO:0000313" key="3">
    <source>
        <dbReference type="Proteomes" id="UP000214646"/>
    </source>
</evidence>
<comment type="caution">
    <text evidence="2">The sequence shown here is derived from an EMBL/GenBank/DDBJ whole genome shotgun (WGS) entry which is preliminary data.</text>
</comment>
<evidence type="ECO:0000256" key="1">
    <source>
        <dbReference type="SAM" id="MobiDB-lite"/>
    </source>
</evidence>
<reference evidence="3" key="1">
    <citation type="submission" date="2017-06" db="EMBL/GenBank/DDBJ databases">
        <title>Genome analysis of Fimbriiglobus ruber SP5, the first member of the order Planctomycetales with confirmed chitinolytic capability.</title>
        <authorList>
            <person name="Ravin N.V."/>
            <person name="Rakitin A.L."/>
            <person name="Ivanova A.A."/>
            <person name="Beletsky A.V."/>
            <person name="Kulichevskaya I.S."/>
            <person name="Mardanov A.V."/>
            <person name="Dedysh S.N."/>
        </authorList>
    </citation>
    <scope>NUCLEOTIDE SEQUENCE [LARGE SCALE GENOMIC DNA]</scope>
    <source>
        <strain evidence="3">SP5</strain>
    </source>
</reference>
<evidence type="ECO:0000313" key="2">
    <source>
        <dbReference type="EMBL" id="OWK46655.1"/>
    </source>
</evidence>
<sequence>MISGNELKPTDALGSLLPDWRVRVDDHSDVFVGGPVDPGDPGSPIDQSRSDMLPPSPFFPVYRAEPDVSSPWTRVAPPRDAVAAPLTGTSSQNAVTSSFVATRLGRVETGADDTPAPRSATMTPVFVQMEAEEVAAPAPAPADLIESVPVPQSVDPLGSAPAAGDSGPSGTFFGTFEIPVPFAGTVPVDLSAVGAGAKEFLNRLADLGKDVPGGDEQVESYVWAVAAVLLTSGVAHAVRTDRSRARAAATVPEADSVLARWGLANDGRPS</sequence>
<feature type="region of interest" description="Disordered" evidence="1">
    <location>
        <begin position="32"/>
        <end position="58"/>
    </location>
</feature>
<organism evidence="2 3">
    <name type="scientific">Fimbriiglobus ruber</name>
    <dbReference type="NCBI Taxonomy" id="1908690"/>
    <lineage>
        <taxon>Bacteria</taxon>
        <taxon>Pseudomonadati</taxon>
        <taxon>Planctomycetota</taxon>
        <taxon>Planctomycetia</taxon>
        <taxon>Gemmatales</taxon>
        <taxon>Gemmataceae</taxon>
        <taxon>Fimbriiglobus</taxon>
    </lineage>
</organism>
<feature type="compositionally biased region" description="Low complexity" evidence="1">
    <location>
        <begin position="32"/>
        <end position="42"/>
    </location>
</feature>
<dbReference type="Proteomes" id="UP000214646">
    <property type="component" value="Unassembled WGS sequence"/>
</dbReference>
<dbReference type="EMBL" id="NIDE01000001">
    <property type="protein sequence ID" value="OWK46655.1"/>
    <property type="molecule type" value="Genomic_DNA"/>
</dbReference>
<dbReference type="AlphaFoldDB" id="A0A225EE35"/>
<keyword evidence="3" id="KW-1185">Reference proteome</keyword>
<accession>A0A225EE35</accession>
<proteinExistence type="predicted"/>
<gene>
    <name evidence="2" type="ORF">FRUB_00354</name>
</gene>
<name>A0A225EE35_9BACT</name>